<gene>
    <name evidence="1" type="ORF">FACI_IFERC00001G1233</name>
</gene>
<dbReference type="EMBL" id="CP004145">
    <property type="protein sequence ID" value="AGO61213.1"/>
    <property type="molecule type" value="Genomic_DNA"/>
</dbReference>
<reference evidence="1 2" key="1">
    <citation type="journal article" date="2007" name="Proc. Natl. Acad. Sci. U.S.A.">
        <title>Genome dynamics in a natural archaeal population.</title>
        <authorList>
            <person name="Allen E.E."/>
            <person name="Tyson G.W."/>
            <person name="Whitaker R.J."/>
            <person name="Detter J.C."/>
            <person name="Richardson P.M."/>
            <person name="Banfield J.F."/>
        </authorList>
    </citation>
    <scope>NUCLEOTIDE SEQUENCE [LARGE SCALE GENOMIC DNA]</scope>
    <source>
        <strain evidence="2">fer1</strain>
    </source>
</reference>
<name>S0APL7_FERAC</name>
<evidence type="ECO:0000313" key="2">
    <source>
        <dbReference type="Proteomes" id="UP000014660"/>
    </source>
</evidence>
<keyword evidence="2" id="KW-1185">Reference proteome</keyword>
<organism evidence="1 2">
    <name type="scientific">Ferroplasma acidarmanus Fer1</name>
    <dbReference type="NCBI Taxonomy" id="333146"/>
    <lineage>
        <taxon>Archaea</taxon>
        <taxon>Methanobacteriati</taxon>
        <taxon>Thermoplasmatota</taxon>
        <taxon>Thermoplasmata</taxon>
        <taxon>Thermoplasmatales</taxon>
        <taxon>Ferroplasmaceae</taxon>
        <taxon>Ferroplasma</taxon>
    </lineage>
</organism>
<dbReference type="HOGENOM" id="CLU_3379848_0_0_2"/>
<sequence length="33" mass="3878">MIYVIIPEKYSSSKIVLKHKLNMETTQLKLKIS</sequence>
<proteinExistence type="predicted"/>
<accession>S0APL7</accession>
<evidence type="ECO:0000313" key="1">
    <source>
        <dbReference type="EMBL" id="AGO61213.1"/>
    </source>
</evidence>
<dbReference type="KEGG" id="fac:FACI_IFERC01G1233"/>
<dbReference type="AlphaFoldDB" id="S0APL7"/>
<protein>
    <submittedName>
        <fullName evidence="1">Uncharacterized protein</fullName>
    </submittedName>
</protein>
<dbReference type="Proteomes" id="UP000014660">
    <property type="component" value="Chromosome"/>
</dbReference>